<dbReference type="AlphaFoldDB" id="A0A0T7H4U7"/>
<reference evidence="2 3" key="1">
    <citation type="submission" date="2014-08" db="EMBL/GenBank/DDBJ databases">
        <authorList>
            <person name="Chen Y.-H."/>
        </authorList>
    </citation>
    <scope>NUCLEOTIDE SEQUENCE [LARGE SCALE GENOMIC DNA]</scope>
</reference>
<gene>
    <name evidence="2" type="ORF">NGAL_HAMBI1189_55420</name>
</gene>
<proteinExistence type="predicted"/>
<evidence type="ECO:0000256" key="1">
    <source>
        <dbReference type="SAM" id="MobiDB-lite"/>
    </source>
</evidence>
<dbReference type="EMBL" id="CCRK01000022">
    <property type="protein sequence ID" value="CDZ54499.1"/>
    <property type="molecule type" value="Genomic_DNA"/>
</dbReference>
<protein>
    <submittedName>
        <fullName evidence="2">Uncharacterized protein</fullName>
    </submittedName>
</protein>
<feature type="region of interest" description="Disordered" evidence="1">
    <location>
        <begin position="1"/>
        <end position="23"/>
    </location>
</feature>
<dbReference type="Proteomes" id="UP000039660">
    <property type="component" value="Unassembled WGS sequence"/>
</dbReference>
<name>A0A0T7H4U7_NEOGA</name>
<sequence length="36" mass="3878">MTNWPSQAGVRSYFGEPGNPKAKAGIAELPYPMKIA</sequence>
<evidence type="ECO:0000313" key="3">
    <source>
        <dbReference type="Proteomes" id="UP000039660"/>
    </source>
</evidence>
<evidence type="ECO:0000313" key="2">
    <source>
        <dbReference type="EMBL" id="CDZ54499.1"/>
    </source>
</evidence>
<organism evidence="2 3">
    <name type="scientific">Neorhizobium galegae bv. officinalis</name>
    <dbReference type="NCBI Taxonomy" id="323656"/>
    <lineage>
        <taxon>Bacteria</taxon>
        <taxon>Pseudomonadati</taxon>
        <taxon>Pseudomonadota</taxon>
        <taxon>Alphaproteobacteria</taxon>
        <taxon>Hyphomicrobiales</taxon>
        <taxon>Rhizobiaceae</taxon>
        <taxon>Rhizobium/Agrobacterium group</taxon>
        <taxon>Neorhizobium</taxon>
    </lineage>
</organism>
<accession>A0A0T7H4U7</accession>